<protein>
    <submittedName>
        <fullName evidence="1 2">Uncharacterized protein</fullName>
    </submittedName>
</protein>
<sequence length="65" mass="7466">MLLWQAPVNAESISESFGFGAANDFMESIFLFHPTNRAGYQFDHGFDWTLLKCKQIQKVKAQRVV</sequence>
<dbReference type="AlphaFoldDB" id="A0A2K2CFS7"/>
<organism evidence="1">
    <name type="scientific">Brachypodium distachyon</name>
    <name type="common">Purple false brome</name>
    <name type="synonym">Trachynia distachya</name>
    <dbReference type="NCBI Taxonomy" id="15368"/>
    <lineage>
        <taxon>Eukaryota</taxon>
        <taxon>Viridiplantae</taxon>
        <taxon>Streptophyta</taxon>
        <taxon>Embryophyta</taxon>
        <taxon>Tracheophyta</taxon>
        <taxon>Spermatophyta</taxon>
        <taxon>Magnoliopsida</taxon>
        <taxon>Liliopsida</taxon>
        <taxon>Poales</taxon>
        <taxon>Poaceae</taxon>
        <taxon>BOP clade</taxon>
        <taxon>Pooideae</taxon>
        <taxon>Stipodae</taxon>
        <taxon>Brachypodieae</taxon>
        <taxon>Brachypodium</taxon>
    </lineage>
</organism>
<dbReference type="InParanoid" id="A0A2K2CFS7"/>
<evidence type="ECO:0000313" key="1">
    <source>
        <dbReference type="EMBL" id="PNT60882.1"/>
    </source>
</evidence>
<dbReference type="EnsemblPlants" id="PNT60882">
    <property type="protein sequence ID" value="PNT60882"/>
    <property type="gene ID" value="BRADI_5g07470v3"/>
</dbReference>
<accession>A0A2K2CFS7</accession>
<dbReference type="EMBL" id="CM000884">
    <property type="protein sequence ID" value="PNT60882.1"/>
    <property type="molecule type" value="Genomic_DNA"/>
</dbReference>
<keyword evidence="3" id="KW-1185">Reference proteome</keyword>
<name>A0A2K2CFS7_BRADI</name>
<reference evidence="1" key="2">
    <citation type="submission" date="2017-06" db="EMBL/GenBank/DDBJ databases">
        <title>WGS assembly of Brachypodium distachyon.</title>
        <authorList>
            <consortium name="The International Brachypodium Initiative"/>
            <person name="Lucas S."/>
            <person name="Harmon-Smith M."/>
            <person name="Lail K."/>
            <person name="Tice H."/>
            <person name="Grimwood J."/>
            <person name="Bruce D."/>
            <person name="Barry K."/>
            <person name="Shu S."/>
            <person name="Lindquist E."/>
            <person name="Wang M."/>
            <person name="Pitluck S."/>
            <person name="Vogel J.P."/>
            <person name="Garvin D.F."/>
            <person name="Mockler T.C."/>
            <person name="Schmutz J."/>
            <person name="Rokhsar D."/>
            <person name="Bevan M.W."/>
        </authorList>
    </citation>
    <scope>NUCLEOTIDE SEQUENCE</scope>
    <source>
        <strain evidence="1">Bd21</strain>
    </source>
</reference>
<evidence type="ECO:0000313" key="3">
    <source>
        <dbReference type="Proteomes" id="UP000008810"/>
    </source>
</evidence>
<reference evidence="1 2" key="1">
    <citation type="journal article" date="2010" name="Nature">
        <title>Genome sequencing and analysis of the model grass Brachypodium distachyon.</title>
        <authorList>
            <consortium name="International Brachypodium Initiative"/>
        </authorList>
    </citation>
    <scope>NUCLEOTIDE SEQUENCE [LARGE SCALE GENOMIC DNA]</scope>
    <source>
        <strain evidence="1 2">Bd21</strain>
    </source>
</reference>
<dbReference type="Proteomes" id="UP000008810">
    <property type="component" value="Chromosome 5"/>
</dbReference>
<dbReference type="Gramene" id="PNT60882">
    <property type="protein sequence ID" value="PNT60882"/>
    <property type="gene ID" value="BRADI_5g07470v3"/>
</dbReference>
<proteinExistence type="predicted"/>
<reference evidence="2" key="3">
    <citation type="submission" date="2018-08" db="UniProtKB">
        <authorList>
            <consortium name="EnsemblPlants"/>
        </authorList>
    </citation>
    <scope>IDENTIFICATION</scope>
    <source>
        <strain evidence="2">cv. Bd21</strain>
    </source>
</reference>
<gene>
    <name evidence="1" type="ORF">BRADI_5g07470v3</name>
</gene>
<evidence type="ECO:0000313" key="2">
    <source>
        <dbReference type="EnsemblPlants" id="PNT60882"/>
    </source>
</evidence>